<proteinExistence type="predicted"/>
<feature type="compositionally biased region" description="Polar residues" evidence="2">
    <location>
        <begin position="1148"/>
        <end position="1158"/>
    </location>
</feature>
<keyword evidence="1" id="KW-0175">Coiled coil</keyword>
<reference evidence="3 4" key="1">
    <citation type="journal article" date="2018" name="Mol. Biol. Evol.">
        <title>Broad Genomic Sampling Reveals a Smut Pathogenic Ancestry of the Fungal Clade Ustilaginomycotina.</title>
        <authorList>
            <person name="Kijpornyongpan T."/>
            <person name="Mondo S.J."/>
            <person name="Barry K."/>
            <person name="Sandor L."/>
            <person name="Lee J."/>
            <person name="Lipzen A."/>
            <person name="Pangilinan J."/>
            <person name="LaButti K."/>
            <person name="Hainaut M."/>
            <person name="Henrissat B."/>
            <person name="Grigoriev I.V."/>
            <person name="Spatafora J.W."/>
            <person name="Aime M.C."/>
        </authorList>
    </citation>
    <scope>NUCLEOTIDE SEQUENCE [LARGE SCALE GENOMIC DNA]</scope>
    <source>
        <strain evidence="3 4">MCA 4658</strain>
    </source>
</reference>
<feature type="compositionally biased region" description="Basic and acidic residues" evidence="2">
    <location>
        <begin position="1354"/>
        <end position="1364"/>
    </location>
</feature>
<feature type="compositionally biased region" description="Low complexity" evidence="2">
    <location>
        <begin position="41"/>
        <end position="62"/>
    </location>
</feature>
<feature type="compositionally biased region" description="Basic and acidic residues" evidence="2">
    <location>
        <begin position="1469"/>
        <end position="1480"/>
    </location>
</feature>
<sequence>MAAGASYSSLRNAAAGDASPPRVRNRRRTNTRSRRLRRALLLKNANSSGSLTSSNGSVGRAAAAAVSATLRARKGRAALGQGTADTCVDEEEQQASSSKADDVKKHKESRTRRSLFLRPMTLPRTFMTSSRRDQHPSGRSDEHHHEGSSHRPQGLSQPSAASRRATLSSSALSQDGVSRHAPMANEAPAAASAAHARRADASASHPSTAQLHQQQQLQAQQQQQQQQHQPQYQQRQAQDERSAVGSEALRHPAAMLTRRLSTTFALGARTSTSSLSSPQPCRGAQSSTSRQQGQKSPILTSTQSAGASSNSALYSPLARVTGLPDPSTHHRPPSHVASGLPNSAFSYIVGPNIDQRGAQTAEGFRTNCSPISPDIDTFATPVLSRAASTSRRGSIPGNSSDVYEPNLVHGIWSANARHPTSLPPPPRSPSGSAGRRRGEELRRASQISELDLTRPLSGTSLIGVLATASDHPPARTSAGTSVLHPSSFRSRPSVLPKSESSNSLAAVLQGLGVGGGSGAEVTEAKPGQSNRAPRRATVSHSPSPATPSVASASGGPLAQLRALAPRDTNAQRAIVPTSQRSHPGHYTTRQQRSHSSPVKVRPFSALEADVFWQEPRSGVRLREIGRDDRAPKALAQLASTGKGTDSHLDPEFVPPSWATALDDSPSSGPKRVVALFGRPDGSPRHLLGTSRAAVDSYLPDRRDHQDDHLQGASVPAPRSSPSTSRLHLYSNRRPASVSHLGRNVLSPSTPPHPSRLRHRRTFSDPSPSPSPPRQGSRSDLVPVGHASATHQRLSGPENVPAPVTKQARPQSHPPAHLNRNRHRKRDSGSSSLLQGRLFSLFLPSRSESRSTRAGTPPTSPSQRDSIGMAVAAMAPSQMPASSGNDASRPSRSVSLSGPSKGAGLSTRPRGGSNASRSGLPRLLSSPSGSTSATGSGHPSSQHPLLRAPSRSSIVDHTHATNASLTLHMPERDITAAPPPVIEEENSPPAASRINGRSMQQRSVVRGEGKRAESEGASLGKRDKAAVREELRSISSRKSPRAEAAASPRSTSGFLSMKRMFGRSKSTSVSNGTRTDPSRGSATAQSRPEGLPEESSEFGGLSDDHKSKGNSGSTRTSRDSSRSLNSRGLFSSFRSRDSPRRNKMELSAAENNGQRSTRVGSEAAPAAAYAARATLSPAMEAPLRNGGRRSLDSVTSSHVGQADREGFARSTTPTFANTGVHAAGPSRSLTLQALSSASTSPYGSLASEQVKYPSRAQTSFSDALLSRQSTPVGVMQRDASAYSTSTDEGMGIALTAGSSTDLLTNSYGTQASRDPRPAVPKMWQLSRSSRNMGDMEDSEEQPEEARTAALAFPDSHGEGSRIDAHSRFTTMTSIASYRTATSGYADSRRGDLSTIADTSRGDSTGSRGVASNTAPSTQDSAALSDLITNLQRGERSPNIASFSSSAERGHAAPAIAAGPSPTPQLTPASSEREETMRRISDETSFDSPSVDSAHRRRNTFGGGPEAAATGWRTERSTRDSSQRDRVRDLENNRESIGEARAISPNLEASLSRRDLSVQEIESDLAAVERALQDHSIAGSFDPSSLRRRIGPPNHPETSMSLRSLTREGAPEDASEGSFAGRVTLPPGSELAIANAVRDVRRAISSSHLPRIPSESDVGPAGATDLPSSRSGPLSPVTQRSQHESTPTRNARVRQESMQDVEAAYTRMCELVASAAGIVAPSPHLGDVSWRRRSQPQPPVREPAKADYRTRVQSLTALSAHGQSLAQQQAMHNARATRQQLLRDADALSRIRTVPEDLEASEHAELRGRSSNLSTSSRRANSESPQRRVATRDQRIVNGTRRQSHGGSASAHPTRVSIDAPESSTATLKRFSNEPANSQGSGSGGTGAFSTSPSATIKTQGTPRSQEVESGRHSSEYGSTKQSPRNTRGRGSSRPYEQGADVRARLQGHSRHNSTASSQQAGEPFPTFEARPLALGSSFQDSRRAADDTMRKARAQLASASNRISGVTSPTLAFAGYRRPDSGSVRDWTTDVGAARSASRASNASLGLSSTLLARSLARMGDGRGTSSARQGSQEGNDSFTGDQLRGLASPAPSTLSAMQRRHALERDSLMDMLDRSRQEGAELRIQNEQLRGDLHQEVTRVLELERNLERAAQREGDQEIRIQSLEDELAKERQDRVRISELLENVQQALDSAANAREASSAFSPTASSMSIVQEDLQPISHRVFDNPSVLAPGPPIDHEDSLLRRQGFTSSAQFDSRGSNGRPSSTVPSSEAEVPHISRSNKSPSLESMPSALGLAVREHEMTWSLEDEEPLEGAFSDADEERLTGDGNGSGRPSSFRRRAPGQDRQASLGSISSNGKLAAPVARRPGQGDALVKALTHGSPSSPRTSYQPSKRTTLPASLSGPSIPASSSGTTVQGAGLSSSATVSALPQSNSRRSGLAERFGYKGPVSTVSPRQSMQQPSTRSPTTRKVSAVSANSRFTGTSGGDTSWTARSSTPDNLDYDPMRLTAAQSRLLDDSH</sequence>
<feature type="compositionally biased region" description="Low complexity" evidence="2">
    <location>
        <begin position="2397"/>
        <end position="2412"/>
    </location>
</feature>
<dbReference type="Proteomes" id="UP000245783">
    <property type="component" value="Unassembled WGS sequence"/>
</dbReference>
<feature type="compositionally biased region" description="Basic and acidic residues" evidence="2">
    <location>
        <begin position="1511"/>
        <end position="1531"/>
    </location>
</feature>
<feature type="compositionally biased region" description="Basic and acidic residues" evidence="2">
    <location>
        <begin position="1004"/>
        <end position="1031"/>
    </location>
</feature>
<feature type="compositionally biased region" description="Polar residues" evidence="2">
    <location>
        <begin position="2380"/>
        <end position="2395"/>
    </location>
</feature>
<feature type="compositionally biased region" description="Polar residues" evidence="2">
    <location>
        <begin position="477"/>
        <end position="490"/>
    </location>
</feature>
<gene>
    <name evidence="3" type="ORF">IE81DRAFT_363495</name>
</gene>
<feature type="region of interest" description="Disordered" evidence="2">
    <location>
        <begin position="1720"/>
        <end position="1744"/>
    </location>
</feature>
<feature type="region of interest" description="Disordered" evidence="2">
    <location>
        <begin position="469"/>
        <end position="501"/>
    </location>
</feature>
<feature type="region of interest" description="Disordered" evidence="2">
    <location>
        <begin position="516"/>
        <end position="555"/>
    </location>
</feature>
<feature type="compositionally biased region" description="Polar residues" evidence="2">
    <location>
        <begin position="1914"/>
        <end position="1928"/>
    </location>
</feature>
<dbReference type="STRING" id="1522189.A0A316WAN8"/>
<feature type="region of interest" description="Disordered" evidence="2">
    <location>
        <begin position="1577"/>
        <end position="1621"/>
    </location>
</feature>
<feature type="region of interest" description="Disordered" evidence="2">
    <location>
        <begin position="415"/>
        <end position="452"/>
    </location>
</feature>
<feature type="compositionally biased region" description="Polar residues" evidence="2">
    <location>
        <begin position="1807"/>
        <end position="1822"/>
    </location>
</feature>
<evidence type="ECO:0000256" key="1">
    <source>
        <dbReference type="SAM" id="Coils"/>
    </source>
</evidence>
<feature type="region of interest" description="Disordered" evidence="2">
    <location>
        <begin position="1379"/>
        <end position="1531"/>
    </location>
</feature>
<feature type="compositionally biased region" description="Polar residues" evidence="2">
    <location>
        <begin position="1"/>
        <end position="11"/>
    </location>
</feature>
<feature type="region of interest" description="Disordered" evidence="2">
    <location>
        <begin position="2250"/>
        <end position="2290"/>
    </location>
</feature>
<name>A0A316WAN8_9BASI</name>
<feature type="compositionally biased region" description="Low complexity" evidence="2">
    <location>
        <begin position="1041"/>
        <end position="1051"/>
    </location>
</feature>
<feature type="compositionally biased region" description="Polar residues" evidence="2">
    <location>
        <begin position="2413"/>
        <end position="2436"/>
    </location>
</feature>
<accession>A0A316WAN8</accession>
<feature type="compositionally biased region" description="Polar residues" evidence="2">
    <location>
        <begin position="2346"/>
        <end position="2357"/>
    </location>
</feature>
<feature type="compositionally biased region" description="Polar residues" evidence="2">
    <location>
        <begin position="1394"/>
        <end position="1430"/>
    </location>
</feature>
<evidence type="ECO:0000313" key="4">
    <source>
        <dbReference type="Proteomes" id="UP000245783"/>
    </source>
</evidence>
<feature type="compositionally biased region" description="Low complexity" evidence="2">
    <location>
        <begin position="159"/>
        <end position="194"/>
    </location>
</feature>
<feature type="compositionally biased region" description="Polar residues" evidence="2">
    <location>
        <begin position="883"/>
        <end position="897"/>
    </location>
</feature>
<evidence type="ECO:0000313" key="3">
    <source>
        <dbReference type="EMBL" id="PWN46068.1"/>
    </source>
</evidence>
<feature type="compositionally biased region" description="Basic and acidic residues" evidence="2">
    <location>
        <begin position="1797"/>
        <end position="1806"/>
    </location>
</feature>
<feature type="region of interest" description="Disordered" evidence="2">
    <location>
        <begin position="1797"/>
        <end position="1935"/>
    </location>
</feature>
<feature type="region of interest" description="Disordered" evidence="2">
    <location>
        <begin position="1646"/>
        <end position="1696"/>
    </location>
</feature>
<feature type="compositionally biased region" description="Basic and acidic residues" evidence="2">
    <location>
        <begin position="1904"/>
        <end position="1913"/>
    </location>
</feature>
<feature type="compositionally biased region" description="Basic and acidic residues" evidence="2">
    <location>
        <begin position="1133"/>
        <end position="1143"/>
    </location>
</feature>
<feature type="region of interest" description="Disordered" evidence="2">
    <location>
        <begin position="269"/>
        <end position="339"/>
    </location>
</feature>
<feature type="region of interest" description="Disordered" evidence="2">
    <location>
        <begin position="1"/>
        <end position="62"/>
    </location>
</feature>
<feature type="compositionally biased region" description="Polar residues" evidence="2">
    <location>
        <begin position="269"/>
        <end position="313"/>
    </location>
</feature>
<organism evidence="3 4">
    <name type="scientific">Ceraceosorus guamensis</name>
    <dbReference type="NCBI Taxonomy" id="1522189"/>
    <lineage>
        <taxon>Eukaryota</taxon>
        <taxon>Fungi</taxon>
        <taxon>Dikarya</taxon>
        <taxon>Basidiomycota</taxon>
        <taxon>Ustilaginomycotina</taxon>
        <taxon>Exobasidiomycetes</taxon>
        <taxon>Ceraceosorales</taxon>
        <taxon>Ceraceosoraceae</taxon>
        <taxon>Ceraceosorus</taxon>
    </lineage>
</organism>
<dbReference type="OrthoDB" id="3363191at2759"/>
<dbReference type="RefSeq" id="XP_025373228.1">
    <property type="nucleotide sequence ID" value="XM_025516778.1"/>
</dbReference>
<feature type="region of interest" description="Disordered" evidence="2">
    <location>
        <begin position="622"/>
        <end position="1220"/>
    </location>
</feature>
<feature type="compositionally biased region" description="Low complexity" evidence="2">
    <location>
        <begin position="1162"/>
        <end position="1172"/>
    </location>
</feature>
<keyword evidence="4" id="KW-1185">Reference proteome</keyword>
<feature type="compositionally biased region" description="Basic residues" evidence="2">
    <location>
        <begin position="106"/>
        <end position="115"/>
    </location>
</feature>
<feature type="compositionally biased region" description="Polar residues" evidence="2">
    <location>
        <begin position="1063"/>
        <end position="1085"/>
    </location>
</feature>
<feature type="compositionally biased region" description="Polar residues" evidence="2">
    <location>
        <begin position="2063"/>
        <end position="2080"/>
    </location>
</feature>
<feature type="compositionally biased region" description="Basic and acidic residues" evidence="2">
    <location>
        <begin position="698"/>
        <end position="709"/>
    </location>
</feature>
<feature type="compositionally biased region" description="Low complexity" evidence="2">
    <location>
        <begin position="536"/>
        <end position="555"/>
    </location>
</feature>
<feature type="compositionally biased region" description="Basic residues" evidence="2">
    <location>
        <begin position="23"/>
        <end position="40"/>
    </location>
</feature>
<feature type="region of interest" description="Disordered" evidence="2">
    <location>
        <begin position="2308"/>
        <end position="2504"/>
    </location>
</feature>
<feature type="compositionally biased region" description="Polar residues" evidence="2">
    <location>
        <begin position="1664"/>
        <end position="1687"/>
    </location>
</feature>
<dbReference type="GeneID" id="37038648"/>
<feature type="compositionally biased region" description="Polar residues" evidence="2">
    <location>
        <begin position="573"/>
        <end position="596"/>
    </location>
</feature>
<dbReference type="InParanoid" id="A0A316WAN8"/>
<protein>
    <submittedName>
        <fullName evidence="3">Uncharacterized protein</fullName>
    </submittedName>
</protein>
<feature type="compositionally biased region" description="Low complexity" evidence="2">
    <location>
        <begin position="201"/>
        <end position="236"/>
    </location>
</feature>
<feature type="region of interest" description="Disordered" evidence="2">
    <location>
        <begin position="78"/>
        <end position="247"/>
    </location>
</feature>
<feature type="compositionally biased region" description="Low complexity" evidence="2">
    <location>
        <begin position="914"/>
        <end position="940"/>
    </location>
</feature>
<feature type="region of interest" description="Disordered" evidence="2">
    <location>
        <begin position="573"/>
        <end position="600"/>
    </location>
</feature>
<feature type="region of interest" description="Disordered" evidence="2">
    <location>
        <begin position="1306"/>
        <end position="1364"/>
    </location>
</feature>
<feature type="compositionally biased region" description="Basic and acidic residues" evidence="2">
    <location>
        <begin position="622"/>
        <end position="631"/>
    </location>
</feature>
<feature type="compositionally biased region" description="Polar residues" evidence="2">
    <location>
        <begin position="2278"/>
        <end position="2288"/>
    </location>
</feature>
<feature type="compositionally biased region" description="Polar residues" evidence="2">
    <location>
        <begin position="2450"/>
        <end position="2498"/>
    </location>
</feature>
<dbReference type="EMBL" id="KZ819352">
    <property type="protein sequence ID" value="PWN46068.1"/>
    <property type="molecule type" value="Genomic_DNA"/>
</dbReference>
<feature type="region of interest" description="Disordered" evidence="2">
    <location>
        <begin position="2058"/>
        <end position="2095"/>
    </location>
</feature>
<feature type="compositionally biased region" description="Low complexity" evidence="2">
    <location>
        <begin position="868"/>
        <end position="882"/>
    </location>
</feature>
<feature type="compositionally biased region" description="Low complexity" evidence="2">
    <location>
        <begin position="1121"/>
        <end position="1132"/>
    </location>
</feature>
<feature type="compositionally biased region" description="Polar residues" evidence="2">
    <location>
        <begin position="2250"/>
        <end position="2269"/>
    </location>
</feature>
<feature type="coiled-coil region" evidence="1">
    <location>
        <begin position="2112"/>
        <end position="2198"/>
    </location>
</feature>
<feature type="compositionally biased region" description="Basic and acidic residues" evidence="2">
    <location>
        <begin position="130"/>
        <end position="149"/>
    </location>
</feature>
<evidence type="ECO:0000256" key="2">
    <source>
        <dbReference type="SAM" id="MobiDB-lite"/>
    </source>
</evidence>